<comment type="caution">
    <text evidence="1">The sequence shown here is derived from an EMBL/GenBank/DDBJ whole genome shotgun (WGS) entry which is preliminary data.</text>
</comment>
<accession>A0AAD5VDY8</accession>
<dbReference type="Proteomes" id="UP001213000">
    <property type="component" value="Unassembled WGS sequence"/>
</dbReference>
<evidence type="ECO:0000313" key="1">
    <source>
        <dbReference type="EMBL" id="KAJ3552162.1"/>
    </source>
</evidence>
<name>A0AAD5VDY8_9AGAR</name>
<dbReference type="AlphaFoldDB" id="A0AAD5VDY8"/>
<evidence type="ECO:0000313" key="2">
    <source>
        <dbReference type="Proteomes" id="UP001213000"/>
    </source>
</evidence>
<gene>
    <name evidence="1" type="ORF">NP233_g12947</name>
</gene>
<reference evidence="1" key="1">
    <citation type="submission" date="2022-07" db="EMBL/GenBank/DDBJ databases">
        <title>Genome Sequence of Leucocoprinus birnbaumii.</title>
        <authorList>
            <person name="Buettner E."/>
        </authorList>
    </citation>
    <scope>NUCLEOTIDE SEQUENCE</scope>
    <source>
        <strain evidence="1">VT141</strain>
    </source>
</reference>
<sequence>MKVFVKQFIRTVVSANIDDKMEEEILAMPTPPDISYGQPPNPDSDDYYAQQAELLGDLKRNLQLHTCSTYTCLKKYKGHMACKQGVPFDCAPDDWIRSDGTWGPKHLCDWINGTNKSVFLATLSNCNTKVVTHGPETKDATFYISDYQLKGANNSYNISALLGERIKYHVKEEQAARDIAASTKRLLTCCLNTLNHMQEFSGPQIAAALQDLPDHYISHIHILIYLDAF</sequence>
<organism evidence="1 2">
    <name type="scientific">Leucocoprinus birnbaumii</name>
    <dbReference type="NCBI Taxonomy" id="56174"/>
    <lineage>
        <taxon>Eukaryota</taxon>
        <taxon>Fungi</taxon>
        <taxon>Dikarya</taxon>
        <taxon>Basidiomycota</taxon>
        <taxon>Agaricomycotina</taxon>
        <taxon>Agaricomycetes</taxon>
        <taxon>Agaricomycetidae</taxon>
        <taxon>Agaricales</taxon>
        <taxon>Agaricineae</taxon>
        <taxon>Agaricaceae</taxon>
        <taxon>Leucocoprinus</taxon>
    </lineage>
</organism>
<dbReference type="EMBL" id="JANIEX010002094">
    <property type="protein sequence ID" value="KAJ3552162.1"/>
    <property type="molecule type" value="Genomic_DNA"/>
</dbReference>
<proteinExistence type="predicted"/>
<keyword evidence="2" id="KW-1185">Reference proteome</keyword>
<protein>
    <submittedName>
        <fullName evidence="1">Uncharacterized protein</fullName>
    </submittedName>
</protein>